<feature type="compositionally biased region" description="Low complexity" evidence="1">
    <location>
        <begin position="271"/>
        <end position="286"/>
    </location>
</feature>
<feature type="compositionally biased region" description="Polar residues" evidence="1">
    <location>
        <begin position="982"/>
        <end position="1001"/>
    </location>
</feature>
<evidence type="ECO:0000256" key="2">
    <source>
        <dbReference type="SAM" id="SignalP"/>
    </source>
</evidence>
<feature type="compositionally biased region" description="Low complexity" evidence="1">
    <location>
        <begin position="642"/>
        <end position="658"/>
    </location>
</feature>
<feature type="compositionally biased region" description="Basic and acidic residues" evidence="1">
    <location>
        <begin position="821"/>
        <end position="830"/>
    </location>
</feature>
<feature type="compositionally biased region" description="Polar residues" evidence="1">
    <location>
        <begin position="389"/>
        <end position="401"/>
    </location>
</feature>
<gene>
    <name evidence="4" type="primary">LOC128315002</name>
</gene>
<dbReference type="RefSeq" id="XP_053076283.1">
    <property type="nucleotide sequence ID" value="XM_053220308.1"/>
</dbReference>
<feature type="compositionally biased region" description="Polar residues" evidence="1">
    <location>
        <begin position="864"/>
        <end position="877"/>
    </location>
</feature>
<feature type="region of interest" description="Disordered" evidence="1">
    <location>
        <begin position="982"/>
        <end position="1013"/>
    </location>
</feature>
<organism evidence="3 4">
    <name type="scientific">Acinonyx jubatus</name>
    <name type="common">Cheetah</name>
    <dbReference type="NCBI Taxonomy" id="32536"/>
    <lineage>
        <taxon>Eukaryota</taxon>
        <taxon>Metazoa</taxon>
        <taxon>Chordata</taxon>
        <taxon>Craniata</taxon>
        <taxon>Vertebrata</taxon>
        <taxon>Euteleostomi</taxon>
        <taxon>Mammalia</taxon>
        <taxon>Eutheria</taxon>
        <taxon>Laurasiatheria</taxon>
        <taxon>Carnivora</taxon>
        <taxon>Feliformia</taxon>
        <taxon>Felidae</taxon>
        <taxon>Felinae</taxon>
        <taxon>Acinonyx</taxon>
    </lineage>
</organism>
<feature type="region of interest" description="Disordered" evidence="1">
    <location>
        <begin position="19"/>
        <end position="49"/>
    </location>
</feature>
<feature type="compositionally biased region" description="Low complexity" evidence="1">
    <location>
        <begin position="1058"/>
        <end position="1071"/>
    </location>
</feature>
<feature type="compositionally biased region" description="Low complexity" evidence="1">
    <location>
        <begin position="774"/>
        <end position="784"/>
    </location>
</feature>
<feature type="compositionally biased region" description="Polar residues" evidence="1">
    <location>
        <begin position="495"/>
        <end position="511"/>
    </location>
</feature>
<dbReference type="GeneID" id="128315002"/>
<feature type="compositionally biased region" description="Basic and acidic residues" evidence="1">
    <location>
        <begin position="901"/>
        <end position="917"/>
    </location>
</feature>
<sequence>MIIMLSTVTVFCRAVSVTGLPTSSPGTSEDILNPSSKEPSSSHKTRITVGTSLRKTPKETVPVDTTVGLATLQSPNTGSVSTKLLPLPTGNTMTAESSTEMAVVTNNISHSTHPAEAWASTYSGTPEGTSQSRGTMSSFHPESTSVGATGKVQQVSSGLTSKTTEMDLSTRFGSTEGTAVDTHFPLSTSSTGLQDSATRLVISKVATGSVADKSELKTMPWVSTVVIPSTAFSTKAMAVERQTGGSVGKAYSSGPWPKQIPGSDPMSSASPVKPDTATTTLTTHIPPTGPWTSDRSEGSATISLTSMAKDTTGSSISATSPLVGPNSESITGLETTEMASPPGVPSVTSYPTELTSKGGALTLVIITSSPRGARSVSTIMTSPERKSRATVSTQAPGTSPWTVTDTAVQSHVTGLPKVSSTGRTLSSSAVATGTAEQQTSVSVGAAYSSAITRSDKTTGSDLIHGASLEATDTLHLTSREQTTSATLTFKSQAITSPTNDASGGKMNSSPSGVFPSMESKTLVAVTSVTTSKAASMTEQLSQTSFPAEASMMSMTTAPPPRVITTITTMGTNSVLTTMSNPERRESTMDSNLATETFTSAMEHPSTWSSTTASASTSGSSAMKDITSILKVTGSPKTTSAMGTTSSLASSTESGSLSTPHGIMTVTGTSPPSPSSHASAEDMRSTNMRTLTPSDTTASMPISTSGIEKMNTLLPDILDTSWTTSKRNMEVLPGSMAFTDHPNTKTDPNILLSVSLRDSLPTHDWTTGKPVSPATTTTSTPQGDTTQKFNVMNTIKPTTSYIPFFTTEIGIAPLLSYTPTNEERRTEKYTNDKISTPTLPQSMRSSDTTRGHIMKVVTNGEKLTMSEQNGTTRTTSEGTLALGTSAIASRAEMHSAATQGSRHSETTTSMDRHSEDVSHPSPSSEQDISSPSSLVPLSSMTSSSTVSPTLPTSNPPSLVLVTSPLTHGLLRTHSTWNTSLEGVISSPSGLSKTSVEIQASSEDSTDTEATHLPQNTAVTYVGTLSSAWESNPVAPAGLQPDTGTSHVKTSSIGGDAMASTKGSGLSGTTETETPSKMSLAPDPWETNMFRHTSSATEEITVPSKVSTGHQLSIFLGAFTCHDLVLCSVLHSPSQ</sequence>
<feature type="compositionally biased region" description="Low complexity" evidence="1">
    <location>
        <begin position="918"/>
        <end position="955"/>
    </location>
</feature>
<feature type="region of interest" description="Disordered" evidence="1">
    <location>
        <begin position="1030"/>
        <end position="1083"/>
    </location>
</feature>
<feature type="chain" id="PRO_5046057991" evidence="2">
    <location>
        <begin position="20"/>
        <end position="1133"/>
    </location>
</feature>
<evidence type="ECO:0000313" key="4">
    <source>
        <dbReference type="RefSeq" id="XP_053076283.1"/>
    </source>
</evidence>
<proteinExistence type="predicted"/>
<feature type="compositionally biased region" description="Polar residues" evidence="1">
    <location>
        <begin position="684"/>
        <end position="701"/>
    </location>
</feature>
<feature type="region of interest" description="Disordered" evidence="1">
    <location>
        <begin position="245"/>
        <end position="350"/>
    </location>
</feature>
<feature type="region of interest" description="Disordered" evidence="1">
    <location>
        <begin position="495"/>
        <end position="514"/>
    </location>
</feature>
<feature type="region of interest" description="Disordered" evidence="1">
    <location>
        <begin position="821"/>
        <end position="955"/>
    </location>
</feature>
<dbReference type="Proteomes" id="UP001652583">
    <property type="component" value="Chromosome A2"/>
</dbReference>
<evidence type="ECO:0000313" key="3">
    <source>
        <dbReference type="Proteomes" id="UP001652583"/>
    </source>
</evidence>
<keyword evidence="3" id="KW-1185">Reference proteome</keyword>
<feature type="compositionally biased region" description="Polar residues" evidence="1">
    <location>
        <begin position="831"/>
        <end position="847"/>
    </location>
</feature>
<name>A0ABM3PX76_ACIJB</name>
<feature type="region of interest" description="Disordered" evidence="1">
    <location>
        <begin position="634"/>
        <end position="701"/>
    </location>
</feature>
<keyword evidence="2" id="KW-0732">Signal</keyword>
<accession>A0ABM3PX76</accession>
<feature type="region of interest" description="Disordered" evidence="1">
    <location>
        <begin position="375"/>
        <end position="401"/>
    </location>
</feature>
<protein>
    <submittedName>
        <fullName evidence="4">Mucin-16-like</fullName>
    </submittedName>
</protein>
<feature type="compositionally biased region" description="Polar residues" evidence="1">
    <location>
        <begin position="298"/>
        <end position="338"/>
    </location>
</feature>
<reference evidence="4" key="1">
    <citation type="submission" date="2025-08" db="UniProtKB">
        <authorList>
            <consortium name="RefSeq"/>
        </authorList>
    </citation>
    <scope>IDENTIFICATION</scope>
    <source>
        <tissue evidence="4">Blood</tissue>
    </source>
</reference>
<feature type="compositionally biased region" description="Polar residues" evidence="1">
    <location>
        <begin position="1040"/>
        <end position="1051"/>
    </location>
</feature>
<evidence type="ECO:0000256" key="1">
    <source>
        <dbReference type="SAM" id="MobiDB-lite"/>
    </source>
</evidence>
<feature type="region of interest" description="Disordered" evidence="1">
    <location>
        <begin position="761"/>
        <end position="784"/>
    </location>
</feature>
<feature type="region of interest" description="Disordered" evidence="1">
    <location>
        <begin position="121"/>
        <end position="161"/>
    </location>
</feature>
<feature type="signal peptide" evidence="2">
    <location>
        <begin position="1"/>
        <end position="19"/>
    </location>
</feature>